<keyword evidence="2" id="KW-1185">Reference proteome</keyword>
<dbReference type="OrthoDB" id="2282250at2759"/>
<dbReference type="EMBL" id="PJQL01000463">
    <property type="protein sequence ID" value="RCH95472.1"/>
    <property type="molecule type" value="Genomic_DNA"/>
</dbReference>
<name>A0A367JZQ4_RHIAZ</name>
<sequence length="319" mass="35141">MTGISEELVRYKLPSEFCPGIDTISKLMLQDQSILNLIAKAVVSVPNNTYVTSSTSGHFAKDVILATCDSVQEELNKDKLLFIPALANFFTSGKRKFDNVLATSKFLAIISGEDSVVDLSASSNANINNCCRQEYKASIGIGQLSELTLHSVATTPHLNGSQYCDAQLGLLNQHNDARQERSTTLLVLILASTLGLIKVDTTPVAFSIHLKLDMAEIVLDDTENRERDTLFLSFIFEEVVGYTATSFLRAPVMHQFKANSQVRARQRRALTDVVTLNKRDNNALDSMQQTSPTSQQLIILRFSQNDGPNHLGMILGSRS</sequence>
<evidence type="ECO:0000313" key="1">
    <source>
        <dbReference type="EMBL" id="RCH95472.1"/>
    </source>
</evidence>
<gene>
    <name evidence="1" type="ORF">CU097_005421</name>
</gene>
<dbReference type="AlphaFoldDB" id="A0A367JZQ4"/>
<evidence type="ECO:0000313" key="2">
    <source>
        <dbReference type="Proteomes" id="UP000252139"/>
    </source>
</evidence>
<protein>
    <submittedName>
        <fullName evidence="1">Uncharacterized protein</fullName>
    </submittedName>
</protein>
<organism evidence="1 2">
    <name type="scientific">Rhizopus azygosporus</name>
    <name type="common">Rhizopus microsporus var. azygosporus</name>
    <dbReference type="NCBI Taxonomy" id="86630"/>
    <lineage>
        <taxon>Eukaryota</taxon>
        <taxon>Fungi</taxon>
        <taxon>Fungi incertae sedis</taxon>
        <taxon>Mucoromycota</taxon>
        <taxon>Mucoromycotina</taxon>
        <taxon>Mucoromycetes</taxon>
        <taxon>Mucorales</taxon>
        <taxon>Mucorineae</taxon>
        <taxon>Rhizopodaceae</taxon>
        <taxon>Rhizopus</taxon>
    </lineage>
</organism>
<comment type="caution">
    <text evidence="1">The sequence shown here is derived from an EMBL/GenBank/DDBJ whole genome shotgun (WGS) entry which is preliminary data.</text>
</comment>
<dbReference type="Proteomes" id="UP000252139">
    <property type="component" value="Unassembled WGS sequence"/>
</dbReference>
<reference evidence="1 2" key="1">
    <citation type="journal article" date="2018" name="G3 (Bethesda)">
        <title>Phylogenetic and Phylogenomic Definition of Rhizopus Species.</title>
        <authorList>
            <person name="Gryganskyi A.P."/>
            <person name="Golan J."/>
            <person name="Dolatabadi S."/>
            <person name="Mondo S."/>
            <person name="Robb S."/>
            <person name="Idnurm A."/>
            <person name="Muszewska A."/>
            <person name="Steczkiewicz K."/>
            <person name="Masonjones S."/>
            <person name="Liao H.L."/>
            <person name="Gajdeczka M.T."/>
            <person name="Anike F."/>
            <person name="Vuek A."/>
            <person name="Anishchenko I.M."/>
            <person name="Voigt K."/>
            <person name="de Hoog G.S."/>
            <person name="Smith M.E."/>
            <person name="Heitman J."/>
            <person name="Vilgalys R."/>
            <person name="Stajich J.E."/>
        </authorList>
    </citation>
    <scope>NUCLEOTIDE SEQUENCE [LARGE SCALE GENOMIC DNA]</scope>
    <source>
        <strain evidence="1 2">CBS 357.93</strain>
    </source>
</reference>
<accession>A0A367JZQ4</accession>
<proteinExistence type="predicted"/>